<accession>A0A2P2IJQ2</accession>
<dbReference type="AlphaFoldDB" id="A0A2P2IJQ2"/>
<protein>
    <submittedName>
        <fullName evidence="2">Uncharacterized protein</fullName>
    </submittedName>
</protein>
<name>A0A2P2IJQ2_RHIMU</name>
<reference evidence="2" key="1">
    <citation type="submission" date="2018-02" db="EMBL/GenBank/DDBJ databases">
        <title>Rhizophora mucronata_Transcriptome.</title>
        <authorList>
            <person name="Meera S.P."/>
            <person name="Sreeshan A."/>
            <person name="Augustine A."/>
        </authorList>
    </citation>
    <scope>NUCLEOTIDE SEQUENCE</scope>
    <source>
        <tissue evidence="2">Leaf</tissue>
    </source>
</reference>
<sequence length="96" mass="11318">MLLHKQTQEKYDASYLYTRMHEEETICSEYKPLHQSIGFVAVFCFCHTKLIVLFFTLHSHNACKNRPWKSSQVSFVDSTMKTFFIPSQVSKARTYT</sequence>
<evidence type="ECO:0000313" key="2">
    <source>
        <dbReference type="EMBL" id="MBW81460.1"/>
    </source>
</evidence>
<keyword evidence="1" id="KW-0812">Transmembrane</keyword>
<feature type="transmembrane region" description="Helical" evidence="1">
    <location>
        <begin position="37"/>
        <end position="57"/>
    </location>
</feature>
<organism evidence="2">
    <name type="scientific">Rhizophora mucronata</name>
    <name type="common">Asiatic mangrove</name>
    <dbReference type="NCBI Taxonomy" id="61149"/>
    <lineage>
        <taxon>Eukaryota</taxon>
        <taxon>Viridiplantae</taxon>
        <taxon>Streptophyta</taxon>
        <taxon>Embryophyta</taxon>
        <taxon>Tracheophyta</taxon>
        <taxon>Spermatophyta</taxon>
        <taxon>Magnoliopsida</taxon>
        <taxon>eudicotyledons</taxon>
        <taxon>Gunneridae</taxon>
        <taxon>Pentapetalae</taxon>
        <taxon>rosids</taxon>
        <taxon>fabids</taxon>
        <taxon>Malpighiales</taxon>
        <taxon>Rhizophoraceae</taxon>
        <taxon>Rhizophora</taxon>
    </lineage>
</organism>
<evidence type="ECO:0000256" key="1">
    <source>
        <dbReference type="SAM" id="Phobius"/>
    </source>
</evidence>
<keyword evidence="1" id="KW-1133">Transmembrane helix</keyword>
<keyword evidence="1" id="KW-0472">Membrane</keyword>
<dbReference type="EMBL" id="GGEC01000977">
    <property type="protein sequence ID" value="MBW81460.1"/>
    <property type="molecule type" value="Transcribed_RNA"/>
</dbReference>
<proteinExistence type="predicted"/>